<evidence type="ECO:0000256" key="2">
    <source>
        <dbReference type="ARBA" id="ARBA00022448"/>
    </source>
</evidence>
<comment type="caution">
    <text evidence="6">The sequence shown here is derived from an EMBL/GenBank/DDBJ whole genome shotgun (WGS) entry which is preliminary data.</text>
</comment>
<dbReference type="Gene3D" id="3.40.50.300">
    <property type="entry name" value="P-loop containing nucleotide triphosphate hydrolases"/>
    <property type="match status" value="1"/>
</dbReference>
<dbReference type="PANTHER" id="PTHR43776:SF7">
    <property type="entry name" value="D,D-DIPEPTIDE TRANSPORT ATP-BINDING PROTEIN DDPF-RELATED"/>
    <property type="match status" value="1"/>
</dbReference>
<name>A0ABN3SM11_9ACTN</name>
<keyword evidence="3" id="KW-0547">Nucleotide-binding</keyword>
<dbReference type="NCBIfam" id="TIGR01727">
    <property type="entry name" value="oligo_HPY"/>
    <property type="match status" value="1"/>
</dbReference>
<organism evidence="6 7">
    <name type="scientific">Nonomuraea recticatena</name>
    <dbReference type="NCBI Taxonomy" id="46178"/>
    <lineage>
        <taxon>Bacteria</taxon>
        <taxon>Bacillati</taxon>
        <taxon>Actinomycetota</taxon>
        <taxon>Actinomycetes</taxon>
        <taxon>Streptosporangiales</taxon>
        <taxon>Streptosporangiaceae</taxon>
        <taxon>Nonomuraea</taxon>
    </lineage>
</organism>
<dbReference type="InterPro" id="IPR027417">
    <property type="entry name" value="P-loop_NTPase"/>
</dbReference>
<dbReference type="PROSITE" id="PS00211">
    <property type="entry name" value="ABC_TRANSPORTER_1"/>
    <property type="match status" value="1"/>
</dbReference>
<dbReference type="GO" id="GO:0005524">
    <property type="term" value="F:ATP binding"/>
    <property type="evidence" value="ECO:0007669"/>
    <property type="project" value="UniProtKB-KW"/>
</dbReference>
<gene>
    <name evidence="6" type="ORF">GCM10010412_065170</name>
</gene>
<sequence>MSGSPLLSVQDLVKHYPVRGKGLIPRTTGQVHAVCGVSFDLHRGETLGLVGESGCGKSTTGRAVLNLRPPTSGTVRFDGQDLRSASAAEMRRLRRRMQIVFQDPYASLDPRMTVSDAIAEPLRIHETYRREGPERVRELLATVGLNPEHGNRYPHEFSGGQRQRVGIARALATRPELIVLDEPVSALDVSIQAGVVNLLQDLQEQLGLAYLFVAHDLSVVRHIAHRVAVMYLGRVVEVGDRDELFERPAHPYTQALISAIPLPDPRRERVRARERIVIGGDVPNPVSPPSGCRFRTRCPKVTRLSEGERAICVEQAPELIDRGHGHPAACHYAEVAAVV</sequence>
<keyword evidence="4 6" id="KW-0067">ATP-binding</keyword>
<dbReference type="Pfam" id="PF00005">
    <property type="entry name" value="ABC_tran"/>
    <property type="match status" value="1"/>
</dbReference>
<dbReference type="PANTHER" id="PTHR43776">
    <property type="entry name" value="TRANSPORT ATP-BINDING PROTEIN"/>
    <property type="match status" value="1"/>
</dbReference>
<evidence type="ECO:0000256" key="1">
    <source>
        <dbReference type="ARBA" id="ARBA00005417"/>
    </source>
</evidence>
<dbReference type="Proteomes" id="UP001501666">
    <property type="component" value="Unassembled WGS sequence"/>
</dbReference>
<evidence type="ECO:0000256" key="3">
    <source>
        <dbReference type="ARBA" id="ARBA00022741"/>
    </source>
</evidence>
<dbReference type="PROSITE" id="PS50893">
    <property type="entry name" value="ABC_TRANSPORTER_2"/>
    <property type="match status" value="1"/>
</dbReference>
<dbReference type="InterPro" id="IPR050319">
    <property type="entry name" value="ABC_transp_ATP-bind"/>
</dbReference>
<accession>A0ABN3SM11</accession>
<proteinExistence type="inferred from homology"/>
<evidence type="ECO:0000259" key="5">
    <source>
        <dbReference type="PROSITE" id="PS50893"/>
    </source>
</evidence>
<feature type="domain" description="ABC transporter" evidence="5">
    <location>
        <begin position="7"/>
        <end position="257"/>
    </location>
</feature>
<dbReference type="InterPro" id="IPR003439">
    <property type="entry name" value="ABC_transporter-like_ATP-bd"/>
</dbReference>
<evidence type="ECO:0000256" key="4">
    <source>
        <dbReference type="ARBA" id="ARBA00022840"/>
    </source>
</evidence>
<evidence type="ECO:0000313" key="6">
    <source>
        <dbReference type="EMBL" id="GAA2680762.1"/>
    </source>
</evidence>
<keyword evidence="2" id="KW-0813">Transport</keyword>
<protein>
    <submittedName>
        <fullName evidence="6">Dipeptide ABC transporter ATP-binding protein</fullName>
    </submittedName>
</protein>
<keyword evidence="7" id="KW-1185">Reference proteome</keyword>
<dbReference type="SMART" id="SM00382">
    <property type="entry name" value="AAA"/>
    <property type="match status" value="1"/>
</dbReference>
<reference evidence="6 7" key="1">
    <citation type="journal article" date="2019" name="Int. J. Syst. Evol. Microbiol.">
        <title>The Global Catalogue of Microorganisms (GCM) 10K type strain sequencing project: providing services to taxonomists for standard genome sequencing and annotation.</title>
        <authorList>
            <consortium name="The Broad Institute Genomics Platform"/>
            <consortium name="The Broad Institute Genome Sequencing Center for Infectious Disease"/>
            <person name="Wu L."/>
            <person name="Ma J."/>
        </authorList>
    </citation>
    <scope>NUCLEOTIDE SEQUENCE [LARGE SCALE GENOMIC DNA]</scope>
    <source>
        <strain evidence="6 7">JCM 6835</strain>
    </source>
</reference>
<dbReference type="InterPro" id="IPR013563">
    <property type="entry name" value="Oligopep_ABC_C"/>
</dbReference>
<dbReference type="InterPro" id="IPR017871">
    <property type="entry name" value="ABC_transporter-like_CS"/>
</dbReference>
<dbReference type="EMBL" id="BAAATE010000021">
    <property type="protein sequence ID" value="GAA2680762.1"/>
    <property type="molecule type" value="Genomic_DNA"/>
</dbReference>
<comment type="similarity">
    <text evidence="1">Belongs to the ABC transporter superfamily.</text>
</comment>
<dbReference type="SUPFAM" id="SSF52540">
    <property type="entry name" value="P-loop containing nucleoside triphosphate hydrolases"/>
    <property type="match status" value="1"/>
</dbReference>
<dbReference type="InterPro" id="IPR003593">
    <property type="entry name" value="AAA+_ATPase"/>
</dbReference>
<dbReference type="CDD" id="cd03257">
    <property type="entry name" value="ABC_NikE_OppD_transporters"/>
    <property type="match status" value="1"/>
</dbReference>
<evidence type="ECO:0000313" key="7">
    <source>
        <dbReference type="Proteomes" id="UP001501666"/>
    </source>
</evidence>
<dbReference type="Pfam" id="PF08352">
    <property type="entry name" value="oligo_HPY"/>
    <property type="match status" value="1"/>
</dbReference>